<dbReference type="GO" id="GO:0006665">
    <property type="term" value="P:sphingolipid metabolic process"/>
    <property type="evidence" value="ECO:0007669"/>
    <property type="project" value="InterPro"/>
</dbReference>
<feature type="domain" description="Saposin B-type" evidence="7">
    <location>
        <begin position="143"/>
        <end position="224"/>
    </location>
</feature>
<keyword evidence="9" id="KW-1185">Reference proteome</keyword>
<keyword evidence="4" id="KW-0677">Repeat</keyword>
<comment type="caution">
    <text evidence="8">The sequence shown here is derived from an EMBL/GenBank/DDBJ whole genome shotgun (WGS) entry which is preliminary data.</text>
</comment>
<accession>A0A315W5A3</accession>
<evidence type="ECO:0000256" key="4">
    <source>
        <dbReference type="ARBA" id="ARBA00022737"/>
    </source>
</evidence>
<keyword evidence="2" id="KW-0964">Secreted</keyword>
<comment type="subcellular location">
    <subcellularLocation>
        <location evidence="1">Secreted</location>
    </subcellularLocation>
</comment>
<evidence type="ECO:0000256" key="3">
    <source>
        <dbReference type="ARBA" id="ARBA00022729"/>
    </source>
</evidence>
<evidence type="ECO:0000313" key="9">
    <source>
        <dbReference type="Proteomes" id="UP000250572"/>
    </source>
</evidence>
<dbReference type="InterPro" id="IPR051428">
    <property type="entry name" value="Sphingo_Act-Surfact_Prot"/>
</dbReference>
<dbReference type="InterPro" id="IPR007856">
    <property type="entry name" value="SapB_1"/>
</dbReference>
<dbReference type="Gene3D" id="1.10.225.10">
    <property type="entry name" value="Saposin-like"/>
    <property type="match status" value="2"/>
</dbReference>
<dbReference type="GO" id="GO:0016020">
    <property type="term" value="C:membrane"/>
    <property type="evidence" value="ECO:0007669"/>
    <property type="project" value="GOC"/>
</dbReference>
<evidence type="ECO:0000256" key="6">
    <source>
        <dbReference type="ARBA" id="ARBA00023180"/>
    </source>
</evidence>
<evidence type="ECO:0000256" key="5">
    <source>
        <dbReference type="ARBA" id="ARBA00023157"/>
    </source>
</evidence>
<dbReference type="AlphaFoldDB" id="A0A315W5A3"/>
<dbReference type="GO" id="GO:0005576">
    <property type="term" value="C:extracellular region"/>
    <property type="evidence" value="ECO:0007669"/>
    <property type="project" value="UniProtKB-SubCell"/>
</dbReference>
<evidence type="ECO:0000256" key="1">
    <source>
        <dbReference type="ARBA" id="ARBA00004613"/>
    </source>
</evidence>
<dbReference type="InterPro" id="IPR003119">
    <property type="entry name" value="SAP_A"/>
</dbReference>
<proteinExistence type="predicted"/>
<dbReference type="SUPFAM" id="SSF47862">
    <property type="entry name" value="Saposin"/>
    <property type="match status" value="2"/>
</dbReference>
<evidence type="ECO:0000313" key="8">
    <source>
        <dbReference type="EMBL" id="PWA26968.1"/>
    </source>
</evidence>
<protein>
    <recommendedName>
        <fullName evidence="7">Saposin B-type domain-containing protein</fullName>
    </recommendedName>
</protein>
<dbReference type="PRINTS" id="PR01797">
    <property type="entry name" value="SAPOSIN"/>
</dbReference>
<organism evidence="8 9">
    <name type="scientific">Gambusia affinis</name>
    <name type="common">Western mosquitofish</name>
    <name type="synonym">Heterandria affinis</name>
    <dbReference type="NCBI Taxonomy" id="33528"/>
    <lineage>
        <taxon>Eukaryota</taxon>
        <taxon>Metazoa</taxon>
        <taxon>Chordata</taxon>
        <taxon>Craniata</taxon>
        <taxon>Vertebrata</taxon>
        <taxon>Euteleostomi</taxon>
        <taxon>Actinopterygii</taxon>
        <taxon>Neopterygii</taxon>
        <taxon>Teleostei</taxon>
        <taxon>Neoteleostei</taxon>
        <taxon>Acanthomorphata</taxon>
        <taxon>Ovalentaria</taxon>
        <taxon>Atherinomorphae</taxon>
        <taxon>Cyprinodontiformes</taxon>
        <taxon>Poeciliidae</taxon>
        <taxon>Poeciliinae</taxon>
        <taxon>Gambusia</taxon>
    </lineage>
</organism>
<dbReference type="Pfam" id="PF02199">
    <property type="entry name" value="SapA"/>
    <property type="match status" value="1"/>
</dbReference>
<keyword evidence="6" id="KW-0325">Glycoprotein</keyword>
<keyword evidence="3" id="KW-0732">Signal</keyword>
<keyword evidence="5" id="KW-1015">Disulfide bond</keyword>
<dbReference type="Proteomes" id="UP000250572">
    <property type="component" value="Unassembled WGS sequence"/>
</dbReference>
<name>A0A315W5A3_GAMAF</name>
<evidence type="ECO:0000259" key="7">
    <source>
        <dbReference type="PROSITE" id="PS50015"/>
    </source>
</evidence>
<sequence>MEGLSVHAERSRRGRVEQDTRRFVLESTLKASLGTDVMPVLSQMILESVTADRRCLCCGVKTPGFWNHSLKNYRILRTHAATRHKWLCDTSKPHIDVVGGPVELQQLLSQGGIPQNLSQLCLVTRLGQTTEPAPGILLSKAMNGDVCQDCTQIFTLLADMLTNADLQKKIMGGIDALCAHLPGQAAKLCKDEVDKMLPLAITFVTAVAKPSEVCKMIGLCGSDEERDRMLSYFANEVLQAALKSDHGEPATTCSFCIFFFKTLEELLPKERTEDAVIKLLEEICHILPSTYRDQCEVIIGKYSKTVLDAILGYATPQAICNLIHLCKGQEVVDPCTLTAYRCKDVSTALKCGTLFYCQKFAWKPLSYNTI</sequence>
<gene>
    <name evidence="8" type="ORF">CCH79_00000838</name>
</gene>
<dbReference type="InterPro" id="IPR011001">
    <property type="entry name" value="Saposin-like"/>
</dbReference>
<dbReference type="GO" id="GO:0005764">
    <property type="term" value="C:lysosome"/>
    <property type="evidence" value="ECO:0007669"/>
    <property type="project" value="InterPro"/>
</dbReference>
<dbReference type="Pfam" id="PF05184">
    <property type="entry name" value="SapB_1"/>
    <property type="match status" value="1"/>
</dbReference>
<dbReference type="InterPro" id="IPR008139">
    <property type="entry name" value="SaposinB_dom"/>
</dbReference>
<dbReference type="PANTHER" id="PTHR11480:SF99">
    <property type="entry name" value="SURFACTANT PROTEIN BB"/>
    <property type="match status" value="1"/>
</dbReference>
<dbReference type="SMART" id="SM00741">
    <property type="entry name" value="SapB"/>
    <property type="match status" value="2"/>
</dbReference>
<feature type="domain" description="Saposin B-type" evidence="7">
    <location>
        <begin position="249"/>
        <end position="330"/>
    </location>
</feature>
<dbReference type="EMBL" id="NHOQ01001156">
    <property type="protein sequence ID" value="PWA26968.1"/>
    <property type="molecule type" value="Genomic_DNA"/>
</dbReference>
<dbReference type="InterPro" id="IPR008138">
    <property type="entry name" value="SapB_2"/>
</dbReference>
<reference evidence="8 9" key="1">
    <citation type="journal article" date="2018" name="G3 (Bethesda)">
        <title>A High-Quality Reference Genome for the Invasive Mosquitofish Gambusia affinis Using a Chicago Library.</title>
        <authorList>
            <person name="Hoffberg S.L."/>
            <person name="Troendle N.J."/>
            <person name="Glenn T.C."/>
            <person name="Mahmud O."/>
            <person name="Louha S."/>
            <person name="Chalopin D."/>
            <person name="Bennetzen J.L."/>
            <person name="Mauricio R."/>
        </authorList>
    </citation>
    <scope>NUCLEOTIDE SEQUENCE [LARGE SCALE GENOMIC DNA]</scope>
    <source>
        <strain evidence="8">NE01/NJP1002.9</strain>
        <tissue evidence="8">Muscle</tissue>
    </source>
</reference>
<dbReference type="PANTHER" id="PTHR11480">
    <property type="entry name" value="SAPOSIN-RELATED"/>
    <property type="match status" value="1"/>
</dbReference>
<dbReference type="PROSITE" id="PS50015">
    <property type="entry name" value="SAP_B"/>
    <property type="match status" value="2"/>
</dbReference>
<dbReference type="InterPro" id="IPR008373">
    <property type="entry name" value="Saposin"/>
</dbReference>
<dbReference type="Pfam" id="PF03489">
    <property type="entry name" value="SapB_2"/>
    <property type="match status" value="2"/>
</dbReference>
<evidence type="ECO:0000256" key="2">
    <source>
        <dbReference type="ARBA" id="ARBA00022525"/>
    </source>
</evidence>